<evidence type="ECO:0000313" key="11">
    <source>
        <dbReference type="EMBL" id="PXW74561.1"/>
    </source>
</evidence>
<evidence type="ECO:0000256" key="3">
    <source>
        <dbReference type="ARBA" id="ARBA00022741"/>
    </source>
</evidence>
<dbReference type="PROSITE" id="PS50893">
    <property type="entry name" value="ABC_TRANSPORTER_2"/>
    <property type="match status" value="1"/>
</dbReference>
<reference evidence="11 12" key="1">
    <citation type="submission" date="2018-05" db="EMBL/GenBank/DDBJ databases">
        <title>Genomic Encyclopedia of Type Strains, Phase IV (KMG-IV): sequencing the most valuable type-strain genomes for metagenomic binning, comparative biology and taxonomic classification.</title>
        <authorList>
            <person name="Goeker M."/>
        </authorList>
    </citation>
    <scope>NUCLEOTIDE SEQUENCE [LARGE SCALE GENOMIC DNA]</scope>
    <source>
        <strain evidence="11 12">DSM 3183</strain>
    </source>
</reference>
<gene>
    <name evidence="11" type="ORF">C7451_108225</name>
</gene>
<dbReference type="GO" id="GO:0005886">
    <property type="term" value="C:plasma membrane"/>
    <property type="evidence" value="ECO:0007669"/>
    <property type="project" value="UniProtKB-SubCell"/>
</dbReference>
<dbReference type="Gene3D" id="1.20.1560.10">
    <property type="entry name" value="ABC transporter type 1, transmembrane domain"/>
    <property type="match status" value="1"/>
</dbReference>
<evidence type="ECO:0000256" key="6">
    <source>
        <dbReference type="ARBA" id="ARBA00023136"/>
    </source>
</evidence>
<comment type="caution">
    <text evidence="11">The sequence shown here is derived from an EMBL/GenBank/DDBJ whole genome shotgun (WGS) entry which is preliminary data.</text>
</comment>
<dbReference type="Pfam" id="PF00005">
    <property type="entry name" value="ABC_tran"/>
    <property type="match status" value="1"/>
</dbReference>
<dbReference type="SUPFAM" id="SSF90123">
    <property type="entry name" value="ABC transporter transmembrane region"/>
    <property type="match status" value="1"/>
</dbReference>
<keyword evidence="12" id="KW-1185">Reference proteome</keyword>
<keyword evidence="6 7" id="KW-0472">Membrane</keyword>
<feature type="domain" description="ABC transmembrane type-1" evidence="10">
    <location>
        <begin position="21"/>
        <end position="320"/>
    </location>
</feature>
<evidence type="ECO:0000256" key="5">
    <source>
        <dbReference type="ARBA" id="ARBA00022989"/>
    </source>
</evidence>
<feature type="transmembrane region" description="Helical" evidence="7">
    <location>
        <begin position="30"/>
        <end position="48"/>
    </location>
</feature>
<feature type="transmembrane region" description="Helical" evidence="7">
    <location>
        <begin position="172"/>
        <end position="192"/>
    </location>
</feature>
<keyword evidence="4 11" id="KW-0067">ATP-binding</keyword>
<feature type="chain" id="PRO_5015885677" evidence="8">
    <location>
        <begin position="21"/>
        <end position="581"/>
    </location>
</feature>
<dbReference type="PANTHER" id="PTHR24221">
    <property type="entry name" value="ATP-BINDING CASSETTE SUB-FAMILY B"/>
    <property type="match status" value="1"/>
</dbReference>
<dbReference type="GO" id="GO:0016887">
    <property type="term" value="F:ATP hydrolysis activity"/>
    <property type="evidence" value="ECO:0007669"/>
    <property type="project" value="InterPro"/>
</dbReference>
<name>A0A2V3V0T3_9SPHN</name>
<evidence type="ECO:0000256" key="4">
    <source>
        <dbReference type="ARBA" id="ARBA00022840"/>
    </source>
</evidence>
<feature type="transmembrane region" description="Helical" evidence="7">
    <location>
        <begin position="145"/>
        <end position="166"/>
    </location>
</feature>
<dbReference type="GO" id="GO:0140359">
    <property type="term" value="F:ABC-type transporter activity"/>
    <property type="evidence" value="ECO:0007669"/>
    <property type="project" value="InterPro"/>
</dbReference>
<evidence type="ECO:0000256" key="1">
    <source>
        <dbReference type="ARBA" id="ARBA00004651"/>
    </source>
</evidence>
<accession>A0A2V3V0T3</accession>
<dbReference type="EMBL" id="QJJM01000008">
    <property type="protein sequence ID" value="PXW74561.1"/>
    <property type="molecule type" value="Genomic_DNA"/>
</dbReference>
<dbReference type="PROSITE" id="PS50929">
    <property type="entry name" value="ABC_TM1F"/>
    <property type="match status" value="1"/>
</dbReference>
<evidence type="ECO:0000256" key="7">
    <source>
        <dbReference type="SAM" id="Phobius"/>
    </source>
</evidence>
<feature type="transmembrane region" description="Helical" evidence="7">
    <location>
        <begin position="262"/>
        <end position="284"/>
    </location>
</feature>
<evidence type="ECO:0000256" key="8">
    <source>
        <dbReference type="SAM" id="SignalP"/>
    </source>
</evidence>
<feature type="signal peptide" evidence="8">
    <location>
        <begin position="1"/>
        <end position="20"/>
    </location>
</feature>
<dbReference type="InterPro" id="IPR027417">
    <property type="entry name" value="P-loop_NTPase"/>
</dbReference>
<dbReference type="InterPro" id="IPR003439">
    <property type="entry name" value="ABC_transporter-like_ATP-bd"/>
</dbReference>
<dbReference type="InterPro" id="IPR003593">
    <property type="entry name" value="AAA+_ATPase"/>
</dbReference>
<dbReference type="RefSeq" id="WP_110299234.1">
    <property type="nucleotide sequence ID" value="NZ_QJJM01000008.1"/>
</dbReference>
<proteinExistence type="predicted"/>
<dbReference type="Pfam" id="PF00664">
    <property type="entry name" value="ABC_membrane"/>
    <property type="match status" value="1"/>
</dbReference>
<evidence type="ECO:0000256" key="2">
    <source>
        <dbReference type="ARBA" id="ARBA00022692"/>
    </source>
</evidence>
<dbReference type="InterPro" id="IPR017871">
    <property type="entry name" value="ABC_transporter-like_CS"/>
</dbReference>
<dbReference type="PROSITE" id="PS00211">
    <property type="entry name" value="ABC_TRANSPORTER_1"/>
    <property type="match status" value="1"/>
</dbReference>
<sequence length="581" mass="60567">MPKALSALAAFLARVPPGSAAGVLLLTITASATEGVGIVLLVQLLSVIGGALTDNVVVSSVVAVLAYLGIPATAEGLLGAFVSLIALQSVVGYARDQSVARLQFDFADGLRQDCFEALLSAEWRWIAPHRPADLANLMLVEMNRVGLGVQSGLALLAAVAAALAYLGAALVIASGLTLVVLVSSGVILLALARVNREAYALGQLQVSANRSLLQTLQDSIGSIKLAKVLGNERRHLSRVKEAVAEVRDAQLSFARNSSLSRALFQVCGAALLALYVYLGLKVLAVPLPELLTLVIVFARLMPLLMNAQQQGSRCINMLPAFAEVSDFLAASRAARQADVTSEPRPVQLAQAIELLDVTLAYPGRDRPALEAVSVTIEAGKITAIMGPSGAGKSSLADIIIGLITPDAGQLLVDGKPVSGADRQGWMRTIAYMPQEIFLFPGTIRENLFWARPGADEASLVLALRQASADFVLDLPEGLDTQIGQAGAGLSGGERQRIALARALLQQPVLLILDEATSALDAANSARILEAVAALRGSTTVVLIGHTPAAAVIADQVLVMLEGRLAAAGPWAQVSDQLAQTG</sequence>
<protein>
    <submittedName>
        <fullName evidence="11">ATP-binding cassette subfamily C protein</fullName>
    </submittedName>
</protein>
<keyword evidence="8" id="KW-0732">Signal</keyword>
<dbReference type="InterPro" id="IPR036640">
    <property type="entry name" value="ABC1_TM_sf"/>
</dbReference>
<keyword evidence="5 7" id="KW-1133">Transmembrane helix</keyword>
<dbReference type="SUPFAM" id="SSF52540">
    <property type="entry name" value="P-loop containing nucleoside triphosphate hydrolases"/>
    <property type="match status" value="1"/>
</dbReference>
<comment type="subcellular location">
    <subcellularLocation>
        <location evidence="1">Cell membrane</location>
        <topology evidence="1">Multi-pass membrane protein</topology>
    </subcellularLocation>
</comment>
<feature type="transmembrane region" description="Helical" evidence="7">
    <location>
        <begin position="76"/>
        <end position="94"/>
    </location>
</feature>
<dbReference type="PANTHER" id="PTHR24221:SF654">
    <property type="entry name" value="ATP-BINDING CASSETTE SUB-FAMILY B MEMBER 6"/>
    <property type="match status" value="1"/>
</dbReference>
<keyword evidence="2 7" id="KW-0812">Transmembrane</keyword>
<dbReference type="Proteomes" id="UP000248014">
    <property type="component" value="Unassembled WGS sequence"/>
</dbReference>
<organism evidence="11 12">
    <name type="scientific">Blastomonas natatoria</name>
    <dbReference type="NCBI Taxonomy" id="34015"/>
    <lineage>
        <taxon>Bacteria</taxon>
        <taxon>Pseudomonadati</taxon>
        <taxon>Pseudomonadota</taxon>
        <taxon>Alphaproteobacteria</taxon>
        <taxon>Sphingomonadales</taxon>
        <taxon>Sphingomonadaceae</taxon>
        <taxon>Blastomonas</taxon>
    </lineage>
</organism>
<dbReference type="OrthoDB" id="5288711at2"/>
<evidence type="ECO:0000259" key="10">
    <source>
        <dbReference type="PROSITE" id="PS50929"/>
    </source>
</evidence>
<evidence type="ECO:0000313" key="12">
    <source>
        <dbReference type="Proteomes" id="UP000248014"/>
    </source>
</evidence>
<evidence type="ECO:0000259" key="9">
    <source>
        <dbReference type="PROSITE" id="PS50893"/>
    </source>
</evidence>
<feature type="domain" description="ABC transporter" evidence="9">
    <location>
        <begin position="352"/>
        <end position="580"/>
    </location>
</feature>
<dbReference type="InterPro" id="IPR011527">
    <property type="entry name" value="ABC1_TM_dom"/>
</dbReference>
<dbReference type="AlphaFoldDB" id="A0A2V3V0T3"/>
<feature type="transmembrane region" description="Helical" evidence="7">
    <location>
        <begin position="55"/>
        <end position="70"/>
    </location>
</feature>
<dbReference type="CDD" id="cd03228">
    <property type="entry name" value="ABCC_MRP_Like"/>
    <property type="match status" value="1"/>
</dbReference>
<dbReference type="InterPro" id="IPR039421">
    <property type="entry name" value="Type_1_exporter"/>
</dbReference>
<dbReference type="GO" id="GO:0005524">
    <property type="term" value="F:ATP binding"/>
    <property type="evidence" value="ECO:0007669"/>
    <property type="project" value="UniProtKB-KW"/>
</dbReference>
<keyword evidence="3" id="KW-0547">Nucleotide-binding</keyword>
<dbReference type="SMART" id="SM00382">
    <property type="entry name" value="AAA"/>
    <property type="match status" value="1"/>
</dbReference>
<dbReference type="Gene3D" id="3.40.50.300">
    <property type="entry name" value="P-loop containing nucleotide triphosphate hydrolases"/>
    <property type="match status" value="1"/>
</dbReference>